<dbReference type="InterPro" id="IPR002645">
    <property type="entry name" value="STAS_dom"/>
</dbReference>
<evidence type="ECO:0000256" key="2">
    <source>
        <dbReference type="RuleBase" id="RU003749"/>
    </source>
</evidence>
<reference evidence="4 5" key="1">
    <citation type="submission" date="2015-07" db="EMBL/GenBank/DDBJ databases">
        <title>Genome analysis of myxobacterium Chondromyces crocatus Cm c5 reveals a high potential for natural compound synthesis and the genetic basis for the loss of fruiting body formation.</title>
        <authorList>
            <person name="Zaburannyi N."/>
            <person name="Bunk B."/>
            <person name="Maier J."/>
            <person name="Overmann J."/>
            <person name="Mueller R."/>
        </authorList>
    </citation>
    <scope>NUCLEOTIDE SEQUENCE [LARGE SCALE GENOMIC DNA]</scope>
    <source>
        <strain evidence="4 5">Cm c5</strain>
    </source>
</reference>
<dbReference type="SUPFAM" id="SSF52091">
    <property type="entry name" value="SpoIIaa-like"/>
    <property type="match status" value="1"/>
</dbReference>
<dbReference type="InterPro" id="IPR003658">
    <property type="entry name" value="Anti-sigma_ant"/>
</dbReference>
<dbReference type="EMBL" id="CP012159">
    <property type="protein sequence ID" value="AKT37776.1"/>
    <property type="molecule type" value="Genomic_DNA"/>
</dbReference>
<dbReference type="Proteomes" id="UP000067626">
    <property type="component" value="Chromosome"/>
</dbReference>
<proteinExistence type="inferred from homology"/>
<feature type="domain" description="STAS" evidence="3">
    <location>
        <begin position="1"/>
        <end position="99"/>
    </location>
</feature>
<dbReference type="KEGG" id="ccro:CMC5_019180"/>
<gene>
    <name evidence="4" type="ORF">CMC5_019180</name>
</gene>
<dbReference type="PANTHER" id="PTHR33495:SF2">
    <property type="entry name" value="ANTI-SIGMA FACTOR ANTAGONIST TM_1081-RELATED"/>
    <property type="match status" value="1"/>
</dbReference>
<accession>A0A0K1EA68</accession>
<evidence type="ECO:0000259" key="3">
    <source>
        <dbReference type="PROSITE" id="PS50801"/>
    </source>
</evidence>
<dbReference type="PROSITE" id="PS50801">
    <property type="entry name" value="STAS"/>
    <property type="match status" value="1"/>
</dbReference>
<dbReference type="InterPro" id="IPR036513">
    <property type="entry name" value="STAS_dom_sf"/>
</dbReference>
<evidence type="ECO:0000313" key="5">
    <source>
        <dbReference type="Proteomes" id="UP000067626"/>
    </source>
</evidence>
<sequence length="99" mass="11083">MSYKRTDNGEVTVVQIDGTLDAVTAPEFRTLVDELVAENRKDITLELSGLRLIDSSGVGVIVSLFKRVRANDGKVRIVGLRDQPRAIFRLLRLDRVFPT</sequence>
<dbReference type="OrthoDB" id="9796076at2"/>
<dbReference type="GO" id="GO:0043856">
    <property type="term" value="F:anti-sigma factor antagonist activity"/>
    <property type="evidence" value="ECO:0007669"/>
    <property type="project" value="InterPro"/>
</dbReference>
<dbReference type="RefSeq" id="WP_050430096.1">
    <property type="nucleotide sequence ID" value="NZ_CP012159.1"/>
</dbReference>
<dbReference type="CDD" id="cd07043">
    <property type="entry name" value="STAS_anti-anti-sigma_factors"/>
    <property type="match status" value="1"/>
</dbReference>
<comment type="similarity">
    <text evidence="1 2">Belongs to the anti-sigma-factor antagonist family.</text>
</comment>
<dbReference type="STRING" id="52.CMC5_019180"/>
<dbReference type="PANTHER" id="PTHR33495">
    <property type="entry name" value="ANTI-SIGMA FACTOR ANTAGONIST TM_1081-RELATED-RELATED"/>
    <property type="match status" value="1"/>
</dbReference>
<dbReference type="AlphaFoldDB" id="A0A0K1EA68"/>
<organism evidence="4 5">
    <name type="scientific">Chondromyces crocatus</name>
    <dbReference type="NCBI Taxonomy" id="52"/>
    <lineage>
        <taxon>Bacteria</taxon>
        <taxon>Pseudomonadati</taxon>
        <taxon>Myxococcota</taxon>
        <taxon>Polyangia</taxon>
        <taxon>Polyangiales</taxon>
        <taxon>Polyangiaceae</taxon>
        <taxon>Chondromyces</taxon>
    </lineage>
</organism>
<evidence type="ECO:0000313" key="4">
    <source>
        <dbReference type="EMBL" id="AKT37776.1"/>
    </source>
</evidence>
<dbReference type="NCBIfam" id="TIGR00377">
    <property type="entry name" value="ant_ant_sig"/>
    <property type="match status" value="1"/>
</dbReference>
<dbReference type="Pfam" id="PF01740">
    <property type="entry name" value="STAS"/>
    <property type="match status" value="1"/>
</dbReference>
<name>A0A0K1EA68_CHOCO</name>
<keyword evidence="5" id="KW-1185">Reference proteome</keyword>
<evidence type="ECO:0000256" key="1">
    <source>
        <dbReference type="ARBA" id="ARBA00009013"/>
    </source>
</evidence>
<protein>
    <recommendedName>
        <fullName evidence="2">Anti-sigma factor antagonist</fullName>
    </recommendedName>
</protein>
<dbReference type="Gene3D" id="3.30.750.24">
    <property type="entry name" value="STAS domain"/>
    <property type="match status" value="1"/>
</dbReference>